<feature type="region of interest" description="Disordered" evidence="1">
    <location>
        <begin position="1"/>
        <end position="47"/>
    </location>
</feature>
<evidence type="ECO:0000313" key="3">
    <source>
        <dbReference type="Proteomes" id="UP000646548"/>
    </source>
</evidence>
<evidence type="ECO:0000256" key="1">
    <source>
        <dbReference type="SAM" id="MobiDB-lite"/>
    </source>
</evidence>
<feature type="compositionally biased region" description="Polar residues" evidence="1">
    <location>
        <begin position="21"/>
        <end position="30"/>
    </location>
</feature>
<dbReference type="EMBL" id="WKFB01000229">
    <property type="protein sequence ID" value="KAF6730886.1"/>
    <property type="molecule type" value="Genomic_DNA"/>
</dbReference>
<comment type="caution">
    <text evidence="2">The sequence shown here is derived from an EMBL/GenBank/DDBJ whole genome shotgun (WGS) entry which is preliminary data.</text>
</comment>
<feature type="compositionally biased region" description="Basic and acidic residues" evidence="1">
    <location>
        <begin position="1"/>
        <end position="20"/>
    </location>
</feature>
<dbReference type="Proteomes" id="UP000646548">
    <property type="component" value="Unassembled WGS sequence"/>
</dbReference>
<name>A0A834CQ72_ORYME</name>
<dbReference type="AlphaFoldDB" id="A0A834CQ72"/>
<sequence length="116" mass="13569">MGKDDKGNAVLELQRERETTQRSALCQNHYRSPDDEERPQRPSPVWIQKNPQRFMVSDLIKEGTIVFGKFTLKLVQSQLKIRQDFNHLPLSEFRTQSALISHHFDGLSVYWSVIMV</sequence>
<reference evidence="2" key="1">
    <citation type="journal article" name="BMC Genomics">
        <title>Long-read sequencing and de novo genome assembly of marine medaka (Oryzias melastigma).</title>
        <authorList>
            <person name="Liang P."/>
            <person name="Saqib H.S.A."/>
            <person name="Ni X."/>
            <person name="Shen Y."/>
        </authorList>
    </citation>
    <scope>NUCLEOTIDE SEQUENCE</scope>
    <source>
        <strain evidence="2">Bigg-433</strain>
    </source>
</reference>
<accession>A0A834CQ72</accession>
<protein>
    <submittedName>
        <fullName evidence="2">Uncharacterized protein</fullName>
    </submittedName>
</protein>
<proteinExistence type="predicted"/>
<evidence type="ECO:0000313" key="2">
    <source>
        <dbReference type="EMBL" id="KAF6730886.1"/>
    </source>
</evidence>
<organism evidence="2 3">
    <name type="scientific">Oryzias melastigma</name>
    <name type="common">Marine medaka</name>
    <dbReference type="NCBI Taxonomy" id="30732"/>
    <lineage>
        <taxon>Eukaryota</taxon>
        <taxon>Metazoa</taxon>
        <taxon>Chordata</taxon>
        <taxon>Craniata</taxon>
        <taxon>Vertebrata</taxon>
        <taxon>Euteleostomi</taxon>
        <taxon>Actinopterygii</taxon>
        <taxon>Neopterygii</taxon>
        <taxon>Teleostei</taxon>
        <taxon>Neoteleostei</taxon>
        <taxon>Acanthomorphata</taxon>
        <taxon>Ovalentaria</taxon>
        <taxon>Atherinomorphae</taxon>
        <taxon>Beloniformes</taxon>
        <taxon>Adrianichthyidae</taxon>
        <taxon>Oryziinae</taxon>
        <taxon>Oryzias</taxon>
    </lineage>
</organism>
<gene>
    <name evidence="2" type="ORF">FQA47_000033</name>
</gene>